<dbReference type="SUPFAM" id="SSF82657">
    <property type="entry name" value="BolA-like"/>
    <property type="match status" value="1"/>
</dbReference>
<dbReference type="OrthoDB" id="9801469at2"/>
<evidence type="ECO:0000256" key="3">
    <source>
        <dbReference type="SAM" id="Phobius"/>
    </source>
</evidence>
<proteinExistence type="inferred from homology"/>
<name>A0A170PC73_BUCTT</name>
<dbReference type="InterPro" id="IPR002634">
    <property type="entry name" value="BolA"/>
</dbReference>
<reference evidence="5" key="1">
    <citation type="submission" date="2015-10" db="EMBL/GenBank/DDBJ databases">
        <authorList>
            <person name="Manzano-Marin A."/>
            <person name="Manzano-Marin A."/>
        </authorList>
    </citation>
    <scope>NUCLEOTIDE SEQUENCE [LARGE SCALE GENOMIC DNA]</scope>
    <source>
        <strain evidence="5">BTs</strain>
    </source>
</reference>
<keyword evidence="3" id="KW-0472">Membrane</keyword>
<evidence type="ECO:0000313" key="5">
    <source>
        <dbReference type="Proteomes" id="UP000243633"/>
    </source>
</evidence>
<dbReference type="PANTHER" id="PTHR46229">
    <property type="entry name" value="BOLA TRANSCRIPTION REGULATOR"/>
    <property type="match status" value="1"/>
</dbReference>
<gene>
    <name evidence="4" type="primary">bolA</name>
    <name evidence="4" type="ORF">BTSPAZIEG_0315</name>
</gene>
<dbReference type="STRING" id="98804.BTSPAZIEG_0315"/>
<evidence type="ECO:0000256" key="1">
    <source>
        <dbReference type="ARBA" id="ARBA00005578"/>
    </source>
</evidence>
<keyword evidence="5" id="KW-1185">Reference proteome</keyword>
<dbReference type="Gene3D" id="3.30.300.90">
    <property type="entry name" value="BolA-like"/>
    <property type="match status" value="1"/>
</dbReference>
<keyword evidence="3" id="KW-0812">Transmembrane</keyword>
<evidence type="ECO:0000313" key="4">
    <source>
        <dbReference type="EMBL" id="CUR53279.1"/>
    </source>
</evidence>
<organism evidence="4 5">
    <name type="scientific">Buchnera aphidicola subsp. Tuberolachnus salignus</name>
    <dbReference type="NCBI Taxonomy" id="98804"/>
    <lineage>
        <taxon>Bacteria</taxon>
        <taxon>Pseudomonadati</taxon>
        <taxon>Pseudomonadota</taxon>
        <taxon>Gammaproteobacteria</taxon>
        <taxon>Enterobacterales</taxon>
        <taxon>Erwiniaceae</taxon>
        <taxon>Buchnera</taxon>
    </lineage>
</organism>
<comment type="similarity">
    <text evidence="1 2">Belongs to the BolA/IbaG family.</text>
</comment>
<dbReference type="PIRSF" id="PIRSF003113">
    <property type="entry name" value="BolA"/>
    <property type="match status" value="1"/>
</dbReference>
<dbReference type="EMBL" id="LN890285">
    <property type="protein sequence ID" value="CUR53279.1"/>
    <property type="molecule type" value="Genomic_DNA"/>
</dbReference>
<accession>A0A170PC73</accession>
<dbReference type="InterPro" id="IPR036065">
    <property type="entry name" value="BolA-like_sf"/>
</dbReference>
<sequence length="102" mass="12647">MKNLILNTLKKKIILYHIQIQNHSKFHIKKQKKKKHYTLIIVSKNFLKMNLLKRHQFVYNILKIYFYEYIASLNLYLYTVPEWLKQHTKTHKNFLCMRDLHS</sequence>
<feature type="transmembrane region" description="Helical" evidence="3">
    <location>
        <begin position="57"/>
        <end position="78"/>
    </location>
</feature>
<dbReference type="RefSeq" id="WP_075472802.1">
    <property type="nucleotide sequence ID" value="NZ_CP135003.1"/>
</dbReference>
<dbReference type="Pfam" id="PF01722">
    <property type="entry name" value="BolA"/>
    <property type="match status" value="1"/>
</dbReference>
<dbReference type="Proteomes" id="UP000243633">
    <property type="component" value="Chromosome 1"/>
</dbReference>
<keyword evidence="3" id="KW-1133">Transmembrane helix</keyword>
<evidence type="ECO:0000256" key="2">
    <source>
        <dbReference type="RuleBase" id="RU003860"/>
    </source>
</evidence>
<dbReference type="InterPro" id="IPR050961">
    <property type="entry name" value="BolA/IbaG_stress_morph_reg"/>
</dbReference>
<dbReference type="AlphaFoldDB" id="A0A170PC73"/>
<protein>
    <submittedName>
        <fullName evidence="4">Protein BolA</fullName>
    </submittedName>
</protein>
<dbReference type="PATRIC" id="fig|98804.3.peg.297"/>
<dbReference type="PANTHER" id="PTHR46229:SF2">
    <property type="entry name" value="BOLA-LIKE PROTEIN 1"/>
    <property type="match status" value="1"/>
</dbReference>